<dbReference type="AlphaFoldDB" id="A0A5A7NYX6"/>
<accession>A0A5A7NYX6</accession>
<sequence>CFRKIVLTTTKLEGSDDEHVHSAFASRYSINIDFATESIDSTDKKVQSVGLYASGGEDELHPGKYLIHAAVAIGGSRMAVSRQSDRVHEWVGSDAPRGFGH</sequence>
<organism evidence="1 2">
    <name type="scientific">Striga asiatica</name>
    <name type="common">Asiatic witchweed</name>
    <name type="synonym">Buchnera asiatica</name>
    <dbReference type="NCBI Taxonomy" id="4170"/>
    <lineage>
        <taxon>Eukaryota</taxon>
        <taxon>Viridiplantae</taxon>
        <taxon>Streptophyta</taxon>
        <taxon>Embryophyta</taxon>
        <taxon>Tracheophyta</taxon>
        <taxon>Spermatophyta</taxon>
        <taxon>Magnoliopsida</taxon>
        <taxon>eudicotyledons</taxon>
        <taxon>Gunneridae</taxon>
        <taxon>Pentapetalae</taxon>
        <taxon>asterids</taxon>
        <taxon>lamiids</taxon>
        <taxon>Lamiales</taxon>
        <taxon>Orobanchaceae</taxon>
        <taxon>Buchnereae</taxon>
        <taxon>Striga</taxon>
    </lineage>
</organism>
<comment type="caution">
    <text evidence="1">The sequence shown here is derived from an EMBL/GenBank/DDBJ whole genome shotgun (WGS) entry which is preliminary data.</text>
</comment>
<keyword evidence="2" id="KW-1185">Reference proteome</keyword>
<dbReference type="Proteomes" id="UP000325081">
    <property type="component" value="Unassembled WGS sequence"/>
</dbReference>
<name>A0A5A7NYX6_STRAF</name>
<dbReference type="EMBL" id="BKCP01000114">
    <property type="protein sequence ID" value="GER25468.1"/>
    <property type="molecule type" value="Genomic_DNA"/>
</dbReference>
<protein>
    <submittedName>
        <fullName evidence="1">ATP synthase epsilon chain</fullName>
    </submittedName>
</protein>
<feature type="non-terminal residue" evidence="1">
    <location>
        <position position="101"/>
    </location>
</feature>
<proteinExistence type="predicted"/>
<gene>
    <name evidence="1" type="ORF">STAS_01059</name>
</gene>
<reference evidence="2" key="1">
    <citation type="journal article" date="2019" name="Curr. Biol.">
        <title>Genome Sequence of Striga asiatica Provides Insight into the Evolution of Plant Parasitism.</title>
        <authorList>
            <person name="Yoshida S."/>
            <person name="Kim S."/>
            <person name="Wafula E.K."/>
            <person name="Tanskanen J."/>
            <person name="Kim Y.M."/>
            <person name="Honaas L."/>
            <person name="Yang Z."/>
            <person name="Spallek T."/>
            <person name="Conn C.E."/>
            <person name="Ichihashi Y."/>
            <person name="Cheong K."/>
            <person name="Cui S."/>
            <person name="Der J.P."/>
            <person name="Gundlach H."/>
            <person name="Jiao Y."/>
            <person name="Hori C."/>
            <person name="Ishida J.K."/>
            <person name="Kasahara H."/>
            <person name="Kiba T."/>
            <person name="Kim M.S."/>
            <person name="Koo N."/>
            <person name="Laohavisit A."/>
            <person name="Lee Y.H."/>
            <person name="Lumba S."/>
            <person name="McCourt P."/>
            <person name="Mortimer J.C."/>
            <person name="Mutuku J.M."/>
            <person name="Nomura T."/>
            <person name="Sasaki-Sekimoto Y."/>
            <person name="Seto Y."/>
            <person name="Wang Y."/>
            <person name="Wakatake T."/>
            <person name="Sakakibara H."/>
            <person name="Demura T."/>
            <person name="Yamaguchi S."/>
            <person name="Yoneyama K."/>
            <person name="Manabe R.I."/>
            <person name="Nelson D.C."/>
            <person name="Schulman A.H."/>
            <person name="Timko M.P."/>
            <person name="dePamphilis C.W."/>
            <person name="Choi D."/>
            <person name="Shirasu K."/>
        </authorList>
    </citation>
    <scope>NUCLEOTIDE SEQUENCE [LARGE SCALE GENOMIC DNA]</scope>
    <source>
        <strain evidence="2">cv. UVA1</strain>
    </source>
</reference>
<evidence type="ECO:0000313" key="1">
    <source>
        <dbReference type="EMBL" id="GER25468.1"/>
    </source>
</evidence>
<feature type="non-terminal residue" evidence="1">
    <location>
        <position position="1"/>
    </location>
</feature>
<evidence type="ECO:0000313" key="2">
    <source>
        <dbReference type="Proteomes" id="UP000325081"/>
    </source>
</evidence>